<sequence>MTILNRDNNIHKNSNGFSIWALANTPYNPAYVSESAEPQIPAAGINITDVGADFFEEERESYNKDHNCHILTYLIDKYLEDTALANSLDYIWKTSYSNGRFHLFNGILYHRSKHTCVMVLCSRILINTILLEHHEETYSGYLSEDSTMETIKTCAWWPS</sequence>
<dbReference type="AlphaFoldDB" id="A0A9Q3PQU9"/>
<dbReference type="Proteomes" id="UP000765509">
    <property type="component" value="Unassembled WGS sequence"/>
</dbReference>
<keyword evidence="2" id="KW-1185">Reference proteome</keyword>
<reference evidence="1" key="1">
    <citation type="submission" date="2021-03" db="EMBL/GenBank/DDBJ databases">
        <title>Draft genome sequence of rust myrtle Austropuccinia psidii MF-1, a brazilian biotype.</title>
        <authorList>
            <person name="Quecine M.C."/>
            <person name="Pachon D.M.R."/>
            <person name="Bonatelli M.L."/>
            <person name="Correr F.H."/>
            <person name="Franceschini L.M."/>
            <person name="Leite T.F."/>
            <person name="Margarido G.R.A."/>
            <person name="Almeida C.A."/>
            <person name="Ferrarezi J.A."/>
            <person name="Labate C.A."/>
        </authorList>
    </citation>
    <scope>NUCLEOTIDE SEQUENCE</scope>
    <source>
        <strain evidence="1">MF-1</strain>
    </source>
</reference>
<dbReference type="Gene3D" id="1.10.340.70">
    <property type="match status" value="1"/>
</dbReference>
<name>A0A9Q3PQU9_9BASI</name>
<evidence type="ECO:0000313" key="1">
    <source>
        <dbReference type="EMBL" id="MBW0570783.1"/>
    </source>
</evidence>
<proteinExistence type="predicted"/>
<protein>
    <submittedName>
        <fullName evidence="1">Uncharacterized protein</fullName>
    </submittedName>
</protein>
<comment type="caution">
    <text evidence="1">The sequence shown here is derived from an EMBL/GenBank/DDBJ whole genome shotgun (WGS) entry which is preliminary data.</text>
</comment>
<evidence type="ECO:0000313" key="2">
    <source>
        <dbReference type="Proteomes" id="UP000765509"/>
    </source>
</evidence>
<dbReference type="OrthoDB" id="3095879at2759"/>
<organism evidence="1 2">
    <name type="scientific">Austropuccinia psidii MF-1</name>
    <dbReference type="NCBI Taxonomy" id="1389203"/>
    <lineage>
        <taxon>Eukaryota</taxon>
        <taxon>Fungi</taxon>
        <taxon>Dikarya</taxon>
        <taxon>Basidiomycota</taxon>
        <taxon>Pucciniomycotina</taxon>
        <taxon>Pucciniomycetes</taxon>
        <taxon>Pucciniales</taxon>
        <taxon>Sphaerophragmiaceae</taxon>
        <taxon>Austropuccinia</taxon>
    </lineage>
</organism>
<gene>
    <name evidence="1" type="ORF">O181_110498</name>
</gene>
<dbReference type="EMBL" id="AVOT02086887">
    <property type="protein sequence ID" value="MBW0570783.1"/>
    <property type="molecule type" value="Genomic_DNA"/>
</dbReference>
<accession>A0A9Q3PQU9</accession>